<dbReference type="Proteomes" id="UP001440984">
    <property type="component" value="Unassembled WGS sequence"/>
</dbReference>
<sequence>MPTRPERSHVCWAFRRRHEFAERAGEFLAEGLAAGERVLYVASGDPGALAAHLGTPTFDEHVRRGALQLSPVDSAYPAGTVVDPAAQVGRYATATEAALAAGYTGLRVAAEVTSLARTPAQLDAFARYEHLADHYMAAHPMTAMCGYDVGELGEQAVAELACLHSRASEGVTSFHLHGHARGGCAAALDGELDMRVRQVFPRALERADLQPAGGTIVLDAGGLTFVDHRSLLDLADYAESRAATVVLRTRLSTAARLVELLDLARVRVEHA</sequence>
<evidence type="ECO:0000313" key="3">
    <source>
        <dbReference type="Proteomes" id="UP001440984"/>
    </source>
</evidence>
<evidence type="ECO:0000313" key="2">
    <source>
        <dbReference type="EMBL" id="MEQ0559764.1"/>
    </source>
</evidence>
<dbReference type="InterPro" id="IPR025847">
    <property type="entry name" value="MEDS_domain"/>
</dbReference>
<dbReference type="RefSeq" id="WP_348950832.1">
    <property type="nucleotide sequence ID" value="NZ_JBDZYD010000004.1"/>
</dbReference>
<feature type="domain" description="MEDS" evidence="1">
    <location>
        <begin position="9"/>
        <end position="164"/>
    </location>
</feature>
<dbReference type="SUPFAM" id="SSF52091">
    <property type="entry name" value="SpoIIaa-like"/>
    <property type="match status" value="1"/>
</dbReference>
<evidence type="ECO:0000259" key="1">
    <source>
        <dbReference type="Pfam" id="PF14417"/>
    </source>
</evidence>
<comment type="caution">
    <text evidence="2">The sequence shown here is derived from an EMBL/GenBank/DDBJ whole genome shotgun (WGS) entry which is preliminary data.</text>
</comment>
<organism evidence="2 3">
    <name type="scientific">Amycolatopsis melonis</name>
    <dbReference type="NCBI Taxonomy" id="3156488"/>
    <lineage>
        <taxon>Bacteria</taxon>
        <taxon>Bacillati</taxon>
        <taxon>Actinomycetota</taxon>
        <taxon>Actinomycetes</taxon>
        <taxon>Pseudonocardiales</taxon>
        <taxon>Pseudonocardiaceae</taxon>
        <taxon>Amycolatopsis</taxon>
    </lineage>
</organism>
<accession>A0ABV0LCX1</accession>
<dbReference type="Pfam" id="PF14417">
    <property type="entry name" value="MEDS"/>
    <property type="match status" value="1"/>
</dbReference>
<reference evidence="2 3" key="1">
    <citation type="submission" date="2024-05" db="EMBL/GenBank/DDBJ databases">
        <authorList>
            <person name="Zhao H."/>
            <person name="Xu Y."/>
            <person name="Lin S."/>
            <person name="Spain J.C."/>
            <person name="Zhou N.-Y."/>
        </authorList>
    </citation>
    <scope>NUCLEOTIDE SEQUENCE [LARGE SCALE GENOMIC DNA]</scope>
    <source>
        <strain evidence="2 3">NEAU-NG30</strain>
    </source>
</reference>
<protein>
    <submittedName>
        <fullName evidence="2">MEDS domain-containing protein</fullName>
    </submittedName>
</protein>
<dbReference type="InterPro" id="IPR036513">
    <property type="entry name" value="STAS_dom_sf"/>
</dbReference>
<gene>
    <name evidence="2" type="ORF">ABJI51_11820</name>
</gene>
<dbReference type="EMBL" id="JBDZYD010000004">
    <property type="protein sequence ID" value="MEQ0559764.1"/>
    <property type="molecule type" value="Genomic_DNA"/>
</dbReference>
<proteinExistence type="predicted"/>
<name>A0ABV0LCX1_9PSEU</name>
<keyword evidence="3" id="KW-1185">Reference proteome</keyword>